<evidence type="ECO:0000313" key="4">
    <source>
        <dbReference type="EMBL" id="KKE82833.1"/>
    </source>
</evidence>
<protein>
    <recommendedName>
        <fullName evidence="3">Band 7 domain-containing protein</fullName>
    </recommendedName>
</protein>
<organism evidence="4 5">
    <name type="scientific">Pseudoalteromonas luteoviolacea S4054</name>
    <dbReference type="NCBI Taxonomy" id="1129367"/>
    <lineage>
        <taxon>Bacteria</taxon>
        <taxon>Pseudomonadati</taxon>
        <taxon>Pseudomonadota</taxon>
        <taxon>Gammaproteobacteria</taxon>
        <taxon>Alteromonadales</taxon>
        <taxon>Pseudoalteromonadaceae</taxon>
        <taxon>Pseudoalteromonas</taxon>
    </lineage>
</organism>
<dbReference type="RefSeq" id="WP_196764527.1">
    <property type="nucleotide sequence ID" value="NZ_AUXW01000156.1"/>
</dbReference>
<dbReference type="Gene3D" id="3.30.479.30">
    <property type="entry name" value="Band 7 domain"/>
    <property type="match status" value="1"/>
</dbReference>
<dbReference type="SUPFAM" id="SSF117892">
    <property type="entry name" value="Band 7/SPFH domain"/>
    <property type="match status" value="1"/>
</dbReference>
<evidence type="ECO:0000256" key="1">
    <source>
        <dbReference type="ARBA" id="ARBA00004167"/>
    </source>
</evidence>
<evidence type="ECO:0000313" key="5">
    <source>
        <dbReference type="Proteomes" id="UP000033434"/>
    </source>
</evidence>
<dbReference type="GO" id="GO:0005886">
    <property type="term" value="C:plasma membrane"/>
    <property type="evidence" value="ECO:0007669"/>
    <property type="project" value="InterPro"/>
</dbReference>
<dbReference type="AlphaFoldDB" id="A0A0F6A9M3"/>
<dbReference type="Pfam" id="PF01145">
    <property type="entry name" value="Band_7"/>
    <property type="match status" value="1"/>
</dbReference>
<name>A0A0F6A9M3_9GAMM</name>
<dbReference type="EMBL" id="AUXW01000156">
    <property type="protein sequence ID" value="KKE82833.1"/>
    <property type="molecule type" value="Genomic_DNA"/>
</dbReference>
<comment type="caution">
    <text evidence="4">The sequence shown here is derived from an EMBL/GenBank/DDBJ whole genome shotgun (WGS) entry which is preliminary data.</text>
</comment>
<comment type="similarity">
    <text evidence="2">Belongs to the band 7/mec-2 family.</text>
</comment>
<dbReference type="PRINTS" id="PR00721">
    <property type="entry name" value="STOMATIN"/>
</dbReference>
<comment type="subcellular location">
    <subcellularLocation>
        <location evidence="1">Membrane</location>
        <topology evidence="1">Single-pass membrane protein</topology>
    </subcellularLocation>
</comment>
<evidence type="ECO:0000256" key="2">
    <source>
        <dbReference type="ARBA" id="ARBA00008164"/>
    </source>
</evidence>
<dbReference type="InterPro" id="IPR001972">
    <property type="entry name" value="Stomatin_HflK_fam"/>
</dbReference>
<evidence type="ECO:0000259" key="3">
    <source>
        <dbReference type="SMART" id="SM00244"/>
    </source>
</evidence>
<proteinExistence type="inferred from homology"/>
<dbReference type="Gene3D" id="6.10.250.2090">
    <property type="match status" value="1"/>
</dbReference>
<dbReference type="SMART" id="SM00244">
    <property type="entry name" value="PHB"/>
    <property type="match status" value="1"/>
</dbReference>
<dbReference type="Proteomes" id="UP000033434">
    <property type="component" value="Unassembled WGS sequence"/>
</dbReference>
<dbReference type="InterPro" id="IPR043202">
    <property type="entry name" value="Band-7_stomatin-like"/>
</dbReference>
<dbReference type="InterPro" id="IPR036013">
    <property type="entry name" value="Band_7/SPFH_dom_sf"/>
</dbReference>
<dbReference type="PANTHER" id="PTHR10264">
    <property type="entry name" value="BAND 7 PROTEIN-RELATED"/>
    <property type="match status" value="1"/>
</dbReference>
<dbReference type="PATRIC" id="fig|1129367.4.peg.3234"/>
<dbReference type="PANTHER" id="PTHR10264:SF83">
    <property type="entry name" value="BLL5629 PROTEIN"/>
    <property type="match status" value="1"/>
</dbReference>
<gene>
    <name evidence="4" type="ORF">N479_16300</name>
</gene>
<reference evidence="4 5" key="1">
    <citation type="journal article" date="2015" name="BMC Genomics">
        <title>Genome mining reveals unlocked bioactive potential of marine Gram-negative bacteria.</title>
        <authorList>
            <person name="Machado H."/>
            <person name="Sonnenschein E.C."/>
            <person name="Melchiorsen J."/>
            <person name="Gram L."/>
        </authorList>
    </citation>
    <scope>NUCLEOTIDE SEQUENCE [LARGE SCALE GENOMIC DNA]</scope>
    <source>
        <strain evidence="4 5">S4054</strain>
    </source>
</reference>
<accession>A0A0F6A9M3</accession>
<dbReference type="CDD" id="cd13438">
    <property type="entry name" value="SPFH_eoslipins_u2"/>
    <property type="match status" value="1"/>
</dbReference>
<dbReference type="InterPro" id="IPR001107">
    <property type="entry name" value="Band_7"/>
</dbReference>
<feature type="domain" description="Band 7" evidence="3">
    <location>
        <begin position="304"/>
        <end position="460"/>
    </location>
</feature>
<sequence length="542" mass="61487">MKFRKQHTVSPTQRVFVYKNKQFERVLGPGKHNFWDFNNQLEFITYSIDSLYFAAPDAVRMYHTHSDLHAHISHFKLAEQEVGLLYFNDALKGVVAPGESLYLWKDAGEIRLERIDISEQFYVEETTLKLIEKAGLNLASKLIKSPKTSACKPIYEITIEREHIGFLFADNELVRELPAGRYGLWQFNRDFELQTFDCRTVSAQAGADIYDKHKGITSISHQVLGPEEVGLLYVNQVLKGIVPPGEHLYLWKEAGDIHMERVDISNNLYVEDNLLTSINQSGLNNASKLFKAPTTKVSDPIVDVSIESDHIGLLYVNNMLVRELPPGRYGLWQFNHNIELKVFDCRTQMLEVSGQEILSKDRVSLRINLSASIKIIDTKLAAQSVEDIESFAYNALQLALREAVGTQDLDNLLLDKLYINETVKDIVDERLHAVGVELNHVGMKDIILPGEMKTILNQVVEAQKAAEANVIKRREETAATRSLHNTAKVMENNPTLMRLKELEALEKIADKIESLTVYGGLDGLMNNVVNLGDQQQRRETNV</sequence>